<protein>
    <submittedName>
        <fullName evidence="2">Uncharacterized protein</fullName>
    </submittedName>
</protein>
<feature type="compositionally biased region" description="Basic and acidic residues" evidence="1">
    <location>
        <begin position="7"/>
        <end position="29"/>
    </location>
</feature>
<evidence type="ECO:0000256" key="1">
    <source>
        <dbReference type="SAM" id="MobiDB-lite"/>
    </source>
</evidence>
<comment type="caution">
    <text evidence="2">The sequence shown here is derived from an EMBL/GenBank/DDBJ whole genome shotgun (WGS) entry which is preliminary data.</text>
</comment>
<dbReference type="Proteomes" id="UP000315353">
    <property type="component" value="Unassembled WGS sequence"/>
</dbReference>
<dbReference type="AlphaFoldDB" id="A0AB73B522"/>
<sequence length="56" mass="6654">MNQSPQRRNDYRTEYRQRSSADRTGDPQRQRQFYVSASYAASSDCQSQIQHRPDKT</sequence>
<accession>A0AB73B522</accession>
<feature type="region of interest" description="Disordered" evidence="1">
    <location>
        <begin position="1"/>
        <end position="30"/>
    </location>
</feature>
<organism evidence="2 3">
    <name type="scientific">Corynebacterium flavescens</name>
    <dbReference type="NCBI Taxonomy" id="28028"/>
    <lineage>
        <taxon>Bacteria</taxon>
        <taxon>Bacillati</taxon>
        <taxon>Actinomycetota</taxon>
        <taxon>Actinomycetes</taxon>
        <taxon>Mycobacteriales</taxon>
        <taxon>Corynebacteriaceae</taxon>
        <taxon>Corynebacterium</taxon>
    </lineage>
</organism>
<dbReference type="EMBL" id="BJNB01000002">
    <property type="protein sequence ID" value="GEB96754.1"/>
    <property type="molecule type" value="Genomic_DNA"/>
</dbReference>
<evidence type="ECO:0000313" key="3">
    <source>
        <dbReference type="Proteomes" id="UP000315353"/>
    </source>
</evidence>
<reference evidence="2 3" key="1">
    <citation type="submission" date="2019-06" db="EMBL/GenBank/DDBJ databases">
        <title>Whole genome shotgun sequence of Corynebacterium flavescens NBRC 14136.</title>
        <authorList>
            <person name="Hosoyama A."/>
            <person name="Uohara A."/>
            <person name="Ohji S."/>
            <person name="Ichikawa N."/>
        </authorList>
    </citation>
    <scope>NUCLEOTIDE SEQUENCE [LARGE SCALE GENOMIC DNA]</scope>
    <source>
        <strain evidence="2 3">NBRC 14136</strain>
    </source>
</reference>
<name>A0AB73B522_CORFL</name>
<evidence type="ECO:0000313" key="2">
    <source>
        <dbReference type="EMBL" id="GEB96754.1"/>
    </source>
</evidence>
<proteinExistence type="predicted"/>
<gene>
    <name evidence="2" type="ORF">CFL01nite_02490</name>
</gene>